<dbReference type="PANTHER" id="PTHR24171">
    <property type="entry name" value="ANKYRIN REPEAT DOMAIN-CONTAINING PROTEIN 39-RELATED"/>
    <property type="match status" value="1"/>
</dbReference>
<dbReference type="SMART" id="SM00248">
    <property type="entry name" value="ANK"/>
    <property type="match status" value="5"/>
</dbReference>
<feature type="region of interest" description="Disordered" evidence="5">
    <location>
        <begin position="628"/>
        <end position="659"/>
    </location>
</feature>
<dbReference type="GO" id="GO:0004842">
    <property type="term" value="F:ubiquitin-protein transferase activity"/>
    <property type="evidence" value="ECO:0007669"/>
    <property type="project" value="TreeGrafter"/>
</dbReference>
<accession>A0AA39XR97</accession>
<gene>
    <name evidence="6" type="primary">ANK2_0</name>
    <name evidence="6" type="ORF">DIS24_g9988</name>
</gene>
<sequence length="671" mass="74737">MDPLSICASAANIAQLAGTIISKLAAFCEATSHVDMTVSGFRVEIKNFQIALRLVVETQKTWQQRQMQDLEQDHWKDINKLLERCRKTLEKLQSLLDECAAKQTTPGRKPVTQLRLNMRSHIICILRSHIKSYTQALHVSLSTLTLVNQWQNHVSIEHELRELALGIEDVKATLVARPMVMEEVGDIGAADIEADLPCEQEIKTDVEQIIRSAAAVSEAATSAYQPDADSIRGRLQVMDRPIQTWMDGFESPLRSPGAAPSFGNETTSLGIPSTSELVPPVPEVPKDSGIGSDEHSDDEDDPDPSIDDHFSEDVLKGLIERFHKQAIEDFDKGNYHRAETAQKMMIKYLEEGQRNHGMVYDNAEVFERLAQIYYKQKQLEEAKAIYNRLLEEHKERTPDIWRWYFFYAKIYQEQERLEKAASLECVGPRKWPSPSSSDASWTPLLLSSFAGSSEISHLLLEKHAHIEAKTSTGGTPLMYAAEERHLTTVRLLLSAGADVNATDKKGDTALHRAVRKSGSVEIIDAIVGKGGSLNTPNKERETTLHIAASKSGGERLLGALLDRQAEKEARDVAGRTPLHVAIEKRQEGNVAALIERGADISAADNYGQNSAKLAQRSSPEIQMLIKKYKKKSGASDSSMSRRDSDRSSTEGSVRGRPMSVSSKFTFWDKLK</sequence>
<dbReference type="Pfam" id="PF12796">
    <property type="entry name" value="Ank_2"/>
    <property type="match status" value="1"/>
</dbReference>
<evidence type="ECO:0000313" key="6">
    <source>
        <dbReference type="EMBL" id="KAK0638246.1"/>
    </source>
</evidence>
<dbReference type="PROSITE" id="PS50005">
    <property type="entry name" value="TPR"/>
    <property type="match status" value="1"/>
</dbReference>
<dbReference type="EMBL" id="JAUJDW010000098">
    <property type="protein sequence ID" value="KAK0638246.1"/>
    <property type="molecule type" value="Genomic_DNA"/>
</dbReference>
<dbReference type="InterPro" id="IPR036770">
    <property type="entry name" value="Ankyrin_rpt-contain_sf"/>
</dbReference>
<comment type="caution">
    <text evidence="6">The sequence shown here is derived from an EMBL/GenBank/DDBJ whole genome shotgun (WGS) entry which is preliminary data.</text>
</comment>
<proteinExistence type="predicted"/>
<dbReference type="SUPFAM" id="SSF48403">
    <property type="entry name" value="Ankyrin repeat"/>
    <property type="match status" value="1"/>
</dbReference>
<keyword evidence="2 3" id="KW-0040">ANK repeat</keyword>
<feature type="compositionally biased region" description="Polar residues" evidence="5">
    <location>
        <begin position="263"/>
        <end position="276"/>
    </location>
</feature>
<dbReference type="GO" id="GO:0085020">
    <property type="term" value="P:protein K6-linked ubiquitination"/>
    <property type="evidence" value="ECO:0007669"/>
    <property type="project" value="TreeGrafter"/>
</dbReference>
<dbReference type="PROSITE" id="PS50088">
    <property type="entry name" value="ANK_REPEAT"/>
    <property type="match status" value="3"/>
</dbReference>
<name>A0AA39XR97_9PEZI</name>
<reference evidence="6" key="1">
    <citation type="submission" date="2023-06" db="EMBL/GenBank/DDBJ databases">
        <title>Multi-omics analyses reveal the molecular pathogenesis toolkit of Lasiodiplodia hormozganensis, a cross-kingdom pathogen.</title>
        <authorList>
            <person name="Felix C."/>
            <person name="Meneses R."/>
            <person name="Goncalves M.F.M."/>
            <person name="Tilleman L."/>
            <person name="Duarte A.S."/>
            <person name="Jorrin-Novo J.V."/>
            <person name="Van De Peer Y."/>
            <person name="Deforce D."/>
            <person name="Van Nieuwerburgh F."/>
            <person name="Esteves A.C."/>
            <person name="Alves A."/>
        </authorList>
    </citation>
    <scope>NUCLEOTIDE SEQUENCE</scope>
    <source>
        <strain evidence="6">CBS 339.90</strain>
    </source>
</reference>
<evidence type="ECO:0000256" key="1">
    <source>
        <dbReference type="ARBA" id="ARBA00022737"/>
    </source>
</evidence>
<evidence type="ECO:0000256" key="4">
    <source>
        <dbReference type="PROSITE-ProRule" id="PRU00339"/>
    </source>
</evidence>
<feature type="compositionally biased region" description="Acidic residues" evidence="5">
    <location>
        <begin position="295"/>
        <end position="305"/>
    </location>
</feature>
<dbReference type="Pfam" id="PF00023">
    <property type="entry name" value="Ank"/>
    <property type="match status" value="1"/>
</dbReference>
<feature type="region of interest" description="Disordered" evidence="5">
    <location>
        <begin position="247"/>
        <end position="310"/>
    </location>
</feature>
<keyword evidence="1" id="KW-0677">Repeat</keyword>
<evidence type="ECO:0000256" key="5">
    <source>
        <dbReference type="SAM" id="MobiDB-lite"/>
    </source>
</evidence>
<dbReference type="AlphaFoldDB" id="A0AA39XR97"/>
<dbReference type="SUPFAM" id="SSF48452">
    <property type="entry name" value="TPR-like"/>
    <property type="match status" value="1"/>
</dbReference>
<organism evidence="6 7">
    <name type="scientific">Lasiodiplodia hormozganensis</name>
    <dbReference type="NCBI Taxonomy" id="869390"/>
    <lineage>
        <taxon>Eukaryota</taxon>
        <taxon>Fungi</taxon>
        <taxon>Dikarya</taxon>
        <taxon>Ascomycota</taxon>
        <taxon>Pezizomycotina</taxon>
        <taxon>Dothideomycetes</taxon>
        <taxon>Dothideomycetes incertae sedis</taxon>
        <taxon>Botryosphaeriales</taxon>
        <taxon>Botryosphaeriaceae</taxon>
        <taxon>Lasiodiplodia</taxon>
    </lineage>
</organism>
<feature type="repeat" description="ANK" evidence="3">
    <location>
        <begin position="573"/>
        <end position="605"/>
    </location>
</feature>
<feature type="repeat" description="ANK" evidence="3">
    <location>
        <begin position="505"/>
        <end position="538"/>
    </location>
</feature>
<dbReference type="InterPro" id="IPR011990">
    <property type="entry name" value="TPR-like_helical_dom_sf"/>
</dbReference>
<dbReference type="InterPro" id="IPR002110">
    <property type="entry name" value="Ankyrin_rpt"/>
</dbReference>
<feature type="repeat" description="ANK" evidence="3">
    <location>
        <begin position="472"/>
        <end position="504"/>
    </location>
</feature>
<feature type="repeat" description="TPR" evidence="4">
    <location>
        <begin position="363"/>
        <end position="396"/>
    </location>
</feature>
<evidence type="ECO:0000256" key="3">
    <source>
        <dbReference type="PROSITE-ProRule" id="PRU00023"/>
    </source>
</evidence>
<protein>
    <submittedName>
        <fullName evidence="6">Ankyrin-2</fullName>
    </submittedName>
</protein>
<keyword evidence="7" id="KW-1185">Reference proteome</keyword>
<evidence type="ECO:0000256" key="2">
    <source>
        <dbReference type="ARBA" id="ARBA00023043"/>
    </source>
</evidence>
<dbReference type="InterPro" id="IPR019734">
    <property type="entry name" value="TPR_rpt"/>
</dbReference>
<dbReference type="Gene3D" id="1.25.40.10">
    <property type="entry name" value="Tetratricopeptide repeat domain"/>
    <property type="match status" value="1"/>
</dbReference>
<dbReference type="PROSITE" id="PS50297">
    <property type="entry name" value="ANK_REP_REGION"/>
    <property type="match status" value="2"/>
</dbReference>
<keyword evidence="4" id="KW-0802">TPR repeat</keyword>
<feature type="compositionally biased region" description="Basic and acidic residues" evidence="5">
    <location>
        <begin position="639"/>
        <end position="648"/>
    </location>
</feature>
<dbReference type="Proteomes" id="UP001175001">
    <property type="component" value="Unassembled WGS sequence"/>
</dbReference>
<evidence type="ECO:0000313" key="7">
    <source>
        <dbReference type="Proteomes" id="UP001175001"/>
    </source>
</evidence>
<dbReference type="Gene3D" id="1.25.40.20">
    <property type="entry name" value="Ankyrin repeat-containing domain"/>
    <property type="match status" value="1"/>
</dbReference>
<dbReference type="PANTHER" id="PTHR24171:SF10">
    <property type="entry name" value="ANKYRIN REPEAT DOMAIN-CONTAINING PROTEIN 29-LIKE"/>
    <property type="match status" value="1"/>
</dbReference>